<evidence type="ECO:0000313" key="2">
    <source>
        <dbReference type="EMBL" id="WIX76718.1"/>
    </source>
</evidence>
<dbReference type="Proteomes" id="UP001236014">
    <property type="component" value="Chromosome"/>
</dbReference>
<dbReference type="EMBL" id="CP127294">
    <property type="protein sequence ID" value="WIX76718.1"/>
    <property type="molecule type" value="Genomic_DNA"/>
</dbReference>
<evidence type="ECO:0000256" key="1">
    <source>
        <dbReference type="SAM" id="MobiDB-lite"/>
    </source>
</evidence>
<dbReference type="RefSeq" id="WP_285967466.1">
    <property type="nucleotide sequence ID" value="NZ_CP127294.1"/>
</dbReference>
<gene>
    <name evidence="2" type="ORF">QRX50_35505</name>
</gene>
<keyword evidence="3" id="KW-1185">Reference proteome</keyword>
<protein>
    <submittedName>
        <fullName evidence="2">Uncharacterized protein</fullName>
    </submittedName>
</protein>
<sequence length="94" mass="9502">MGDGADGLAVGVPSEDDAALVEVVSQEIGSGGSAPFTDATRAPQAQASTLTSADDLMEELGRIRDEGCGYNLAENPNRPHAPSLPPCSTTSVTS</sequence>
<dbReference type="KEGG" id="acab:QRX50_35505"/>
<feature type="region of interest" description="Disordered" evidence="1">
    <location>
        <begin position="27"/>
        <end position="51"/>
    </location>
</feature>
<organism evidence="2 3">
    <name type="scientific">Amycolatopsis carbonis</name>
    <dbReference type="NCBI Taxonomy" id="715471"/>
    <lineage>
        <taxon>Bacteria</taxon>
        <taxon>Bacillati</taxon>
        <taxon>Actinomycetota</taxon>
        <taxon>Actinomycetes</taxon>
        <taxon>Pseudonocardiales</taxon>
        <taxon>Pseudonocardiaceae</taxon>
        <taxon>Amycolatopsis</taxon>
    </lineage>
</organism>
<dbReference type="AlphaFoldDB" id="A0A9Y2MTC6"/>
<accession>A0A9Y2MTC6</accession>
<evidence type="ECO:0000313" key="3">
    <source>
        <dbReference type="Proteomes" id="UP001236014"/>
    </source>
</evidence>
<name>A0A9Y2MTC6_9PSEU</name>
<reference evidence="2 3" key="1">
    <citation type="submission" date="2023-06" db="EMBL/GenBank/DDBJ databases">
        <authorList>
            <person name="Oyuntsetseg B."/>
            <person name="Kim S.B."/>
        </authorList>
    </citation>
    <scope>NUCLEOTIDE SEQUENCE [LARGE SCALE GENOMIC DNA]</scope>
    <source>
        <strain evidence="2 3">2-15</strain>
    </source>
</reference>
<proteinExistence type="predicted"/>
<feature type="region of interest" description="Disordered" evidence="1">
    <location>
        <begin position="71"/>
        <end position="94"/>
    </location>
</feature>